<reference evidence="1" key="1">
    <citation type="submission" date="2023-03" db="EMBL/GenBank/DDBJ databases">
        <title>Chromosome-scale reference genome and RAD-based genetic map of yellow starthistle (Centaurea solstitialis) reveal putative structural variation and QTLs associated with invader traits.</title>
        <authorList>
            <person name="Reatini B."/>
            <person name="Cang F.A."/>
            <person name="Jiang Q."/>
            <person name="Mckibben M.T.W."/>
            <person name="Barker M.S."/>
            <person name="Rieseberg L.H."/>
            <person name="Dlugosch K.M."/>
        </authorList>
    </citation>
    <scope>NUCLEOTIDE SEQUENCE</scope>
    <source>
        <strain evidence="1">CAN-66</strain>
        <tissue evidence="1">Leaf</tissue>
    </source>
</reference>
<comment type="caution">
    <text evidence="1">The sequence shown here is derived from an EMBL/GenBank/DDBJ whole genome shotgun (WGS) entry which is preliminary data.</text>
</comment>
<dbReference type="EMBL" id="JARYMX010000001">
    <property type="protein sequence ID" value="KAJ9567726.1"/>
    <property type="molecule type" value="Genomic_DNA"/>
</dbReference>
<accession>A0AA38WVS8</accession>
<evidence type="ECO:0000313" key="2">
    <source>
        <dbReference type="Proteomes" id="UP001172457"/>
    </source>
</evidence>
<dbReference type="AlphaFoldDB" id="A0AA38WVS8"/>
<protein>
    <recommendedName>
        <fullName evidence="3">Succinate dehydrogenase subunit 6, mitochondrial</fullName>
    </recommendedName>
</protein>
<evidence type="ECO:0000313" key="1">
    <source>
        <dbReference type="EMBL" id="KAJ9567726.1"/>
    </source>
</evidence>
<gene>
    <name evidence="1" type="ORF">OSB04_003692</name>
</gene>
<dbReference type="InterPro" id="IPR034574">
    <property type="entry name" value="SDH6"/>
</dbReference>
<evidence type="ECO:0008006" key="3">
    <source>
        <dbReference type="Google" id="ProtNLM"/>
    </source>
</evidence>
<proteinExistence type="predicted"/>
<dbReference type="PANTHER" id="PTHR36708:SF1">
    <property type="entry name" value="SUCCINATE DEHYDROGENASE SUBUNIT 6, MITOCHONDRIAL"/>
    <property type="match status" value="1"/>
</dbReference>
<dbReference type="GO" id="GO:0045273">
    <property type="term" value="C:respiratory chain complex II (succinate dehydrogenase)"/>
    <property type="evidence" value="ECO:0007669"/>
    <property type="project" value="InterPro"/>
</dbReference>
<sequence length="149" mass="16529">MGEIRAIEGASDESLWQGFKHFWSDRFSILDSYRPYIRRQNPLPPWSPADVQEFIASDPVHGPVLKTTRDAVKFLAVGGIVGAVSTASFAWKYSKSPHGAVLSLGAGAVVGMTFGQEIANHSLQLYRLDTMAAQVKFMEWWQKKSGVRS</sequence>
<keyword evidence="2" id="KW-1185">Reference proteome</keyword>
<dbReference type="PANTHER" id="PTHR36708">
    <property type="entry name" value="SUCCINATE DEHYDROGENASE SUBUNIT 6, MITOCHONDRIAL"/>
    <property type="match status" value="1"/>
</dbReference>
<name>A0AA38WVS8_9ASTR</name>
<dbReference type="Proteomes" id="UP001172457">
    <property type="component" value="Chromosome 1"/>
</dbReference>
<organism evidence="1 2">
    <name type="scientific">Centaurea solstitialis</name>
    <name type="common">yellow star-thistle</name>
    <dbReference type="NCBI Taxonomy" id="347529"/>
    <lineage>
        <taxon>Eukaryota</taxon>
        <taxon>Viridiplantae</taxon>
        <taxon>Streptophyta</taxon>
        <taxon>Embryophyta</taxon>
        <taxon>Tracheophyta</taxon>
        <taxon>Spermatophyta</taxon>
        <taxon>Magnoliopsida</taxon>
        <taxon>eudicotyledons</taxon>
        <taxon>Gunneridae</taxon>
        <taxon>Pentapetalae</taxon>
        <taxon>asterids</taxon>
        <taxon>campanulids</taxon>
        <taxon>Asterales</taxon>
        <taxon>Asteraceae</taxon>
        <taxon>Carduoideae</taxon>
        <taxon>Cardueae</taxon>
        <taxon>Centaureinae</taxon>
        <taxon>Centaurea</taxon>
    </lineage>
</organism>